<name>G9EPR7_9GAMM</name>
<evidence type="ECO:0000313" key="2">
    <source>
        <dbReference type="Proteomes" id="UP000002770"/>
    </source>
</evidence>
<gene>
    <name evidence="1" type="ORF">LDG_7256</name>
</gene>
<accession>G9EPR7</accession>
<dbReference type="Proteomes" id="UP000002770">
    <property type="component" value="Unassembled WGS sequence"/>
</dbReference>
<dbReference type="HOGENOM" id="CLU_3169671_0_0_6"/>
<dbReference type="AlphaFoldDB" id="G9EPR7"/>
<dbReference type="InParanoid" id="G9EPR7"/>
<protein>
    <submittedName>
        <fullName evidence="1">Uncharacterized protein</fullName>
    </submittedName>
</protein>
<organism evidence="1 2">
    <name type="scientific">Legionella drancourtii LLAP12</name>
    <dbReference type="NCBI Taxonomy" id="658187"/>
    <lineage>
        <taxon>Bacteria</taxon>
        <taxon>Pseudomonadati</taxon>
        <taxon>Pseudomonadota</taxon>
        <taxon>Gammaproteobacteria</taxon>
        <taxon>Legionellales</taxon>
        <taxon>Legionellaceae</taxon>
        <taxon>Legionella</taxon>
    </lineage>
</organism>
<reference evidence="1 2" key="1">
    <citation type="journal article" date="2011" name="BMC Genomics">
        <title>Insight into cross-talk between intra-amoebal pathogens.</title>
        <authorList>
            <person name="Gimenez G."/>
            <person name="Bertelli C."/>
            <person name="Moliner C."/>
            <person name="Robert C."/>
            <person name="Raoult D."/>
            <person name="Fournier P.E."/>
            <person name="Greub G."/>
        </authorList>
    </citation>
    <scope>NUCLEOTIDE SEQUENCE [LARGE SCALE GENOMIC DNA]</scope>
    <source>
        <strain evidence="1 2">LLAP12</strain>
    </source>
</reference>
<proteinExistence type="predicted"/>
<dbReference type="EMBL" id="JH413826">
    <property type="protein sequence ID" value="EHL30701.1"/>
    <property type="molecule type" value="Genomic_DNA"/>
</dbReference>
<sequence>MSEQEIQANQQITFLLDIAQDTQYLFQPKTAVINYELWKHFKYCILA</sequence>
<keyword evidence="2" id="KW-1185">Reference proteome</keyword>
<evidence type="ECO:0000313" key="1">
    <source>
        <dbReference type="EMBL" id="EHL30701.1"/>
    </source>
</evidence>